<dbReference type="PANTHER" id="PTHR30160:SF1">
    <property type="entry name" value="LIPOPOLYSACCHARIDE 1,2-N-ACETYLGLUCOSAMINETRANSFERASE-RELATED"/>
    <property type="match status" value="1"/>
</dbReference>
<dbReference type="GO" id="GO:0008713">
    <property type="term" value="F:ADP-heptose-lipopolysaccharide heptosyltransferase activity"/>
    <property type="evidence" value="ECO:0007669"/>
    <property type="project" value="TreeGrafter"/>
</dbReference>
<dbReference type="GO" id="GO:0009244">
    <property type="term" value="P:lipopolysaccharide core region biosynthetic process"/>
    <property type="evidence" value="ECO:0007669"/>
    <property type="project" value="TreeGrafter"/>
</dbReference>
<dbReference type="Gene3D" id="3.40.50.2000">
    <property type="entry name" value="Glycogen Phosphorylase B"/>
    <property type="match status" value="2"/>
</dbReference>
<dbReference type="Proteomes" id="UP000318141">
    <property type="component" value="Unassembled WGS sequence"/>
</dbReference>
<dbReference type="PANTHER" id="PTHR30160">
    <property type="entry name" value="TETRAACYLDISACCHARIDE 4'-KINASE-RELATED"/>
    <property type="match status" value="1"/>
</dbReference>
<reference evidence="3 4" key="1">
    <citation type="submission" date="2019-07" db="EMBL/GenBank/DDBJ databases">
        <title>Genome sequencing of lignin-degrading bacterial isolates.</title>
        <authorList>
            <person name="Gladden J."/>
        </authorList>
    </citation>
    <scope>NUCLEOTIDE SEQUENCE [LARGE SCALE GENOMIC DNA]</scope>
    <source>
        <strain evidence="3 4">J11</strain>
    </source>
</reference>
<keyword evidence="4" id="KW-1185">Reference proteome</keyword>
<dbReference type="Pfam" id="PF01075">
    <property type="entry name" value="Glyco_transf_9"/>
    <property type="match status" value="1"/>
</dbReference>
<comment type="caution">
    <text evidence="3">The sequence shown here is derived from an EMBL/GenBank/DDBJ whole genome shotgun (WGS) entry which is preliminary data.</text>
</comment>
<accession>A0A562BL62</accession>
<keyword evidence="1" id="KW-0328">Glycosyltransferase</keyword>
<dbReference type="GO" id="GO:0005829">
    <property type="term" value="C:cytosol"/>
    <property type="evidence" value="ECO:0007669"/>
    <property type="project" value="TreeGrafter"/>
</dbReference>
<organism evidence="3 4">
    <name type="scientific">Cupriavidus gilardii J11</name>
    <dbReference type="NCBI Taxonomy" id="936133"/>
    <lineage>
        <taxon>Bacteria</taxon>
        <taxon>Pseudomonadati</taxon>
        <taxon>Pseudomonadota</taxon>
        <taxon>Betaproteobacteria</taxon>
        <taxon>Burkholderiales</taxon>
        <taxon>Burkholderiaceae</taxon>
        <taxon>Cupriavidus</taxon>
    </lineage>
</organism>
<dbReference type="SUPFAM" id="SSF53756">
    <property type="entry name" value="UDP-Glycosyltransferase/glycogen phosphorylase"/>
    <property type="match status" value="1"/>
</dbReference>
<dbReference type="CDD" id="cd03789">
    <property type="entry name" value="GT9_LPS_heptosyltransferase"/>
    <property type="match status" value="1"/>
</dbReference>
<dbReference type="InterPro" id="IPR051199">
    <property type="entry name" value="LPS_LOS_Heptosyltrfase"/>
</dbReference>
<proteinExistence type="predicted"/>
<dbReference type="OrthoDB" id="9807356at2"/>
<keyword evidence="2 3" id="KW-0808">Transferase</keyword>
<dbReference type="InterPro" id="IPR002201">
    <property type="entry name" value="Glyco_trans_9"/>
</dbReference>
<evidence type="ECO:0000313" key="4">
    <source>
        <dbReference type="Proteomes" id="UP000318141"/>
    </source>
</evidence>
<evidence type="ECO:0000256" key="1">
    <source>
        <dbReference type="ARBA" id="ARBA00022676"/>
    </source>
</evidence>
<dbReference type="EMBL" id="VLJN01000015">
    <property type="protein sequence ID" value="TWG85987.1"/>
    <property type="molecule type" value="Genomic_DNA"/>
</dbReference>
<protein>
    <submittedName>
        <fullName evidence="3">ADP-heptose:LPS heptosyltransferase</fullName>
    </submittedName>
</protein>
<name>A0A562BL62_9BURK</name>
<evidence type="ECO:0000256" key="2">
    <source>
        <dbReference type="ARBA" id="ARBA00022679"/>
    </source>
</evidence>
<gene>
    <name evidence="3" type="ORF">L602_002200000420</name>
</gene>
<evidence type="ECO:0000313" key="3">
    <source>
        <dbReference type="EMBL" id="TWG85987.1"/>
    </source>
</evidence>
<dbReference type="AlphaFoldDB" id="A0A562BL62"/>
<sequence length="382" mass="40367">MNAGPADDIASRRVDDVRRIAVLRANAVGDFVLTLPALEALKTTYAGATLTLLGKPWHARFLAERDGPVDEVVCVPPISGVTAPADAPVPAAHARAAADFLDDMRARRFDIAVQLHGGGRYSNPLVLALGARVSAGFRAPDAVPLTRNFRYVPPEIDLHPRALLLRECVGLVGAESATIEPRLSLCPADIAELEHRMPGLDGPLVVLQPGATDPRRRWSARRFAAVGDALAALGARVVVNGDADEALLAVRVCEAMRAPAINAAGQLSLGGLCALLARARVVVSNDTGPAHLARALGVPTVTVYWIGNLHSYGPLCVRWHRVAVSYRTACPACGRCNVSTRCEHDVSFVDDVAVEEVIALAAPLFHEAGDLPSSPAATPPLR</sequence>